<dbReference type="GO" id="GO:0008270">
    <property type="term" value="F:zinc ion binding"/>
    <property type="evidence" value="ECO:0007669"/>
    <property type="project" value="TreeGrafter"/>
</dbReference>
<protein>
    <submittedName>
        <fullName evidence="2">Phosphatase</fullName>
    </submittedName>
</protein>
<keyword evidence="3" id="KW-1185">Reference proteome</keyword>
<accession>A0AAE3DQP0</accession>
<dbReference type="InterPro" id="IPR050243">
    <property type="entry name" value="PHP_phosphatase"/>
</dbReference>
<dbReference type="EMBL" id="JAJEPR010000003">
    <property type="protein sequence ID" value="MCC2188648.1"/>
    <property type="molecule type" value="Genomic_DNA"/>
</dbReference>
<evidence type="ECO:0000259" key="1">
    <source>
        <dbReference type="SMART" id="SM00481"/>
    </source>
</evidence>
<dbReference type="GO" id="GO:0042578">
    <property type="term" value="F:phosphoric ester hydrolase activity"/>
    <property type="evidence" value="ECO:0007669"/>
    <property type="project" value="TreeGrafter"/>
</dbReference>
<dbReference type="Proteomes" id="UP001197875">
    <property type="component" value="Unassembled WGS sequence"/>
</dbReference>
<sequence length="238" mass="26959">MKDILDSHTHTIASGHAYSTLHEMARAAADKGLELLGITEHAMAMPGTCHEYYFMNMRILPRTMYGIEIRHGAEVNIMDTDGRIDMDEYLLQQMDVVIASMHTPCMQKNAGKDGNTRAAIKAMENPYVNILGHPDDSRFPLDYEAVVRSAKEQGVLLELNNNSLHPLGARQNPLPNDIEMLEYCMKYGSPIILGSDAHTQEDVGNHKFVQILLEELDFPEELIVNRSVKEYQKYINRK</sequence>
<evidence type="ECO:0000313" key="3">
    <source>
        <dbReference type="Proteomes" id="UP001197875"/>
    </source>
</evidence>
<dbReference type="InterPro" id="IPR004013">
    <property type="entry name" value="PHP_dom"/>
</dbReference>
<dbReference type="SMART" id="SM00481">
    <property type="entry name" value="POLIIIAc"/>
    <property type="match status" value="1"/>
</dbReference>
<dbReference type="SUPFAM" id="SSF89550">
    <property type="entry name" value="PHP domain-like"/>
    <property type="match status" value="1"/>
</dbReference>
<comment type="caution">
    <text evidence="2">The sequence shown here is derived from an EMBL/GenBank/DDBJ whole genome shotgun (WGS) entry which is preliminary data.</text>
</comment>
<dbReference type="Pfam" id="PF02811">
    <property type="entry name" value="PHP"/>
    <property type="match status" value="1"/>
</dbReference>
<dbReference type="AlphaFoldDB" id="A0AAE3DQP0"/>
<dbReference type="CDD" id="cd07437">
    <property type="entry name" value="PHP_HisPPase_Ycdx_like"/>
    <property type="match status" value="1"/>
</dbReference>
<name>A0AAE3DQP0_9FIRM</name>
<dbReference type="Gene3D" id="3.20.20.140">
    <property type="entry name" value="Metal-dependent hydrolases"/>
    <property type="match status" value="1"/>
</dbReference>
<dbReference type="RefSeq" id="WP_227614175.1">
    <property type="nucleotide sequence ID" value="NZ_JAJEPR010000003.1"/>
</dbReference>
<reference evidence="2 3" key="1">
    <citation type="submission" date="2021-10" db="EMBL/GenBank/DDBJ databases">
        <title>Anaerobic single-cell dispensing facilitates the cultivation of human gut bacteria.</title>
        <authorList>
            <person name="Afrizal A."/>
        </authorList>
    </citation>
    <scope>NUCLEOTIDE SEQUENCE [LARGE SCALE GENOMIC DNA]</scope>
    <source>
        <strain evidence="2 3">CLA-AA-H277</strain>
    </source>
</reference>
<dbReference type="InterPro" id="IPR003141">
    <property type="entry name" value="Pol/His_phosphatase_N"/>
</dbReference>
<organism evidence="2 3">
    <name type="scientific">Fusicatenibacter faecihominis</name>
    <dbReference type="NCBI Taxonomy" id="2881276"/>
    <lineage>
        <taxon>Bacteria</taxon>
        <taxon>Bacillati</taxon>
        <taxon>Bacillota</taxon>
        <taxon>Clostridia</taxon>
        <taxon>Lachnospirales</taxon>
        <taxon>Lachnospiraceae</taxon>
        <taxon>Fusicatenibacter</taxon>
    </lineage>
</organism>
<dbReference type="GO" id="GO:0005829">
    <property type="term" value="C:cytosol"/>
    <property type="evidence" value="ECO:0007669"/>
    <property type="project" value="TreeGrafter"/>
</dbReference>
<proteinExistence type="predicted"/>
<evidence type="ECO:0000313" key="2">
    <source>
        <dbReference type="EMBL" id="MCC2188648.1"/>
    </source>
</evidence>
<dbReference type="NCBIfam" id="NF006702">
    <property type="entry name" value="PRK09248.1"/>
    <property type="match status" value="1"/>
</dbReference>
<dbReference type="Pfam" id="PF13263">
    <property type="entry name" value="PHP_C"/>
    <property type="match status" value="1"/>
</dbReference>
<dbReference type="PANTHER" id="PTHR36928:SF1">
    <property type="entry name" value="PHOSPHATASE YCDX-RELATED"/>
    <property type="match status" value="1"/>
</dbReference>
<dbReference type="PANTHER" id="PTHR36928">
    <property type="entry name" value="PHOSPHATASE YCDX-RELATED"/>
    <property type="match status" value="1"/>
</dbReference>
<gene>
    <name evidence="2" type="ORF">LKD71_02220</name>
</gene>
<dbReference type="InterPro" id="IPR016195">
    <property type="entry name" value="Pol/histidinol_Pase-like"/>
</dbReference>
<feature type="domain" description="Polymerase/histidinol phosphatase N-terminal" evidence="1">
    <location>
        <begin position="5"/>
        <end position="79"/>
    </location>
</feature>